<dbReference type="EMBL" id="VSSQ01000967">
    <property type="protein sequence ID" value="MPM03606.1"/>
    <property type="molecule type" value="Genomic_DNA"/>
</dbReference>
<dbReference type="InterPro" id="IPR041965">
    <property type="entry name" value="TTRAP_sf"/>
</dbReference>
<sequence>MERFTVEETNLMCIYNTGTRQGLIAELAAMQTHLEADETELSELTRSVMEKLSAMSDEEYAVLAETLIPDYEEQEE</sequence>
<proteinExistence type="predicted"/>
<dbReference type="InterPro" id="IPR025468">
    <property type="entry name" value="TTRAP"/>
</dbReference>
<evidence type="ECO:0008006" key="2">
    <source>
        <dbReference type="Google" id="ProtNLM"/>
    </source>
</evidence>
<evidence type="ECO:0000313" key="1">
    <source>
        <dbReference type="EMBL" id="MPM03606.1"/>
    </source>
</evidence>
<organism evidence="1">
    <name type="scientific">bioreactor metagenome</name>
    <dbReference type="NCBI Taxonomy" id="1076179"/>
    <lineage>
        <taxon>unclassified sequences</taxon>
        <taxon>metagenomes</taxon>
        <taxon>ecological metagenomes</taxon>
    </lineage>
</organism>
<dbReference type="Gene3D" id="1.10.10.1850">
    <property type="entry name" value="Sporulation protein-like"/>
    <property type="match status" value="1"/>
</dbReference>
<protein>
    <recommendedName>
        <fullName evidence="2">Tranposon-transfer assisting protein</fullName>
    </recommendedName>
</protein>
<accession>A0A644WIA8</accession>
<name>A0A644WIA8_9ZZZZ</name>
<gene>
    <name evidence="1" type="ORF">SDC9_49873</name>
</gene>
<dbReference type="Pfam" id="PF14203">
    <property type="entry name" value="TTRAP"/>
    <property type="match status" value="1"/>
</dbReference>
<comment type="caution">
    <text evidence="1">The sequence shown here is derived from an EMBL/GenBank/DDBJ whole genome shotgun (WGS) entry which is preliminary data.</text>
</comment>
<dbReference type="AlphaFoldDB" id="A0A644WIA8"/>
<reference evidence="1" key="1">
    <citation type="submission" date="2019-08" db="EMBL/GenBank/DDBJ databases">
        <authorList>
            <person name="Kucharzyk K."/>
            <person name="Murdoch R.W."/>
            <person name="Higgins S."/>
            <person name="Loffler F."/>
        </authorList>
    </citation>
    <scope>NUCLEOTIDE SEQUENCE</scope>
</reference>